<keyword evidence="10" id="KW-1185">Reference proteome</keyword>
<proteinExistence type="inferred from homology"/>
<evidence type="ECO:0000256" key="4">
    <source>
        <dbReference type="ARBA" id="ARBA00022729"/>
    </source>
</evidence>
<dbReference type="Gene3D" id="3.10.105.10">
    <property type="entry name" value="Dipeptide-binding Protein, Domain 3"/>
    <property type="match status" value="1"/>
</dbReference>
<dbReference type="RefSeq" id="WP_054492310.1">
    <property type="nucleotide sequence ID" value="NZ_BBZA01000051.1"/>
</dbReference>
<feature type="chain" id="PRO_5008846714" evidence="6">
    <location>
        <begin position="22"/>
        <end position="499"/>
    </location>
</feature>
<name>A0A0M8K832_9CHLR</name>
<protein>
    <submittedName>
        <fullName evidence="8">Peptide/nickel transport system substrate-binding protein</fullName>
    </submittedName>
</protein>
<evidence type="ECO:0000256" key="5">
    <source>
        <dbReference type="SAM" id="MobiDB-lite"/>
    </source>
</evidence>
<sequence length="499" mass="54776">MRRTFWLCLVLVLLGCRAAPAPSPTATRVASATQPAPTVTPLPQSPLTLGRVGITQSPSFFSTAPSAPDALLRAWLATTAARRADDGTLAPESATWAWEDDRTLRLTPTRGDFTLWHDALAGWRNQHPYGALVQALRADGTDVVVEWAQPPQCAAVSTLLQWPIVADPWPPSRTSGDFTLDPLDAATWRLQARQPNTPDLHLTLLDTPTTAWLNGDLDLLLGDAWLYGQPPPPALRAAAEDVPGFLIAMLLFNTQSRPFDDAAVRLAFWQALDRAALYRDAYESEPHLVDALAPPGVVDGTAPAYDAQTAAARLDEAGWRDRDGDGVRENADGDPLRVQMVVPLSATDARWERLAPRMQAAWAQVGIAVELLYQTPLATEDRLHSPDWQLALVPFVMPNDADIAPLVMPPTDDMLAADLNLTRYNNPDVQALAAEAATVAMCNDAERNRLYTQMWAHIWRDMPFGTLFRLPERIFISETLRTNPTRAWLNASLCRAGLC</sequence>
<reference evidence="10" key="3">
    <citation type="submission" date="2015-08" db="EMBL/GenBank/DDBJ databases">
        <title>Draft Genome Sequence of a Heterotrophic Facultative Anaerobic Bacterium Ardenticatena maritima Strain 110S.</title>
        <authorList>
            <person name="Kawaichi S."/>
            <person name="Yoshida T."/>
            <person name="Sako Y."/>
            <person name="Nakamura R."/>
        </authorList>
    </citation>
    <scope>NUCLEOTIDE SEQUENCE [LARGE SCALE GENOMIC DNA]</scope>
    <source>
        <strain evidence="10">110S</strain>
    </source>
</reference>
<dbReference type="InterPro" id="IPR039424">
    <property type="entry name" value="SBP_5"/>
</dbReference>
<accession>A0A0M8K832</accession>
<evidence type="ECO:0000256" key="6">
    <source>
        <dbReference type="SAM" id="SignalP"/>
    </source>
</evidence>
<dbReference type="PROSITE" id="PS51257">
    <property type="entry name" value="PROKAR_LIPOPROTEIN"/>
    <property type="match status" value="1"/>
</dbReference>
<dbReference type="PANTHER" id="PTHR30290:SF10">
    <property type="entry name" value="PERIPLASMIC OLIGOPEPTIDE-BINDING PROTEIN-RELATED"/>
    <property type="match status" value="1"/>
</dbReference>
<evidence type="ECO:0000256" key="2">
    <source>
        <dbReference type="ARBA" id="ARBA00005695"/>
    </source>
</evidence>
<dbReference type="EMBL" id="BBZA01000051">
    <property type="protein sequence ID" value="GAP62379.1"/>
    <property type="molecule type" value="Genomic_DNA"/>
</dbReference>
<feature type="region of interest" description="Disordered" evidence="5">
    <location>
        <begin position="24"/>
        <end position="44"/>
    </location>
</feature>
<dbReference type="OrthoDB" id="9772924at2"/>
<reference evidence="8 10" key="1">
    <citation type="journal article" date="2015" name="Genome Announc.">
        <title>Draft Genome Sequence of a Heterotrophic Facultative Anaerobic Thermophilic Bacterium, Ardenticatena maritima Strain 110ST.</title>
        <authorList>
            <person name="Kawaichi S."/>
            <person name="Yoshida T."/>
            <person name="Sako Y."/>
            <person name="Nakamura R."/>
        </authorList>
    </citation>
    <scope>NUCLEOTIDE SEQUENCE [LARGE SCALE GENOMIC DNA]</scope>
    <source>
        <strain evidence="8 10">110S</strain>
    </source>
</reference>
<gene>
    <name evidence="8" type="ORF">ARMA_0802</name>
    <name evidence="9" type="ORF">SE16_11510</name>
</gene>
<evidence type="ECO:0000256" key="3">
    <source>
        <dbReference type="ARBA" id="ARBA00022448"/>
    </source>
</evidence>
<dbReference type="Proteomes" id="UP000050502">
    <property type="component" value="Unassembled WGS sequence"/>
</dbReference>
<evidence type="ECO:0000256" key="1">
    <source>
        <dbReference type="ARBA" id="ARBA00004196"/>
    </source>
</evidence>
<organism evidence="8 10">
    <name type="scientific">Ardenticatena maritima</name>
    <dbReference type="NCBI Taxonomy" id="872965"/>
    <lineage>
        <taxon>Bacteria</taxon>
        <taxon>Bacillati</taxon>
        <taxon>Chloroflexota</taxon>
        <taxon>Ardenticatenia</taxon>
        <taxon>Ardenticatenales</taxon>
        <taxon>Ardenticatenaceae</taxon>
        <taxon>Ardenticatena</taxon>
    </lineage>
</organism>
<evidence type="ECO:0000313" key="10">
    <source>
        <dbReference type="Proteomes" id="UP000037784"/>
    </source>
</evidence>
<evidence type="ECO:0000259" key="7">
    <source>
        <dbReference type="Pfam" id="PF00496"/>
    </source>
</evidence>
<reference evidence="9 11" key="2">
    <citation type="submission" date="2015-07" db="EMBL/GenBank/DDBJ databases">
        <title>Whole genome sequence of Ardenticatena maritima DSM 23922.</title>
        <authorList>
            <person name="Hemp J."/>
            <person name="Ward L.M."/>
            <person name="Pace L.A."/>
            <person name="Fischer W.W."/>
        </authorList>
    </citation>
    <scope>NUCLEOTIDE SEQUENCE [LARGE SCALE GENOMIC DNA]</scope>
    <source>
        <strain evidence="9 11">110S</strain>
    </source>
</reference>
<feature type="domain" description="Solute-binding protein family 5" evidence="7">
    <location>
        <begin position="238"/>
        <end position="393"/>
    </location>
</feature>
<comment type="subcellular location">
    <subcellularLocation>
        <location evidence="1">Cell envelope</location>
    </subcellularLocation>
</comment>
<dbReference type="GO" id="GO:1904680">
    <property type="term" value="F:peptide transmembrane transporter activity"/>
    <property type="evidence" value="ECO:0007669"/>
    <property type="project" value="TreeGrafter"/>
</dbReference>
<dbReference type="InterPro" id="IPR000914">
    <property type="entry name" value="SBP_5_dom"/>
</dbReference>
<dbReference type="InParanoid" id="A0A0M8K832"/>
<dbReference type="Pfam" id="PF00496">
    <property type="entry name" value="SBP_bac_5"/>
    <property type="match status" value="1"/>
</dbReference>
<dbReference type="GO" id="GO:0030313">
    <property type="term" value="C:cell envelope"/>
    <property type="evidence" value="ECO:0007669"/>
    <property type="project" value="UniProtKB-SubCell"/>
</dbReference>
<dbReference type="PANTHER" id="PTHR30290">
    <property type="entry name" value="PERIPLASMIC BINDING COMPONENT OF ABC TRANSPORTER"/>
    <property type="match status" value="1"/>
</dbReference>
<dbReference type="EMBL" id="LGKN01000006">
    <property type="protein sequence ID" value="KPL87158.1"/>
    <property type="molecule type" value="Genomic_DNA"/>
</dbReference>
<comment type="caution">
    <text evidence="8">The sequence shown here is derived from an EMBL/GenBank/DDBJ whole genome shotgun (WGS) entry which is preliminary data.</text>
</comment>
<comment type="similarity">
    <text evidence="2">Belongs to the bacterial solute-binding protein 5 family.</text>
</comment>
<evidence type="ECO:0000313" key="11">
    <source>
        <dbReference type="Proteomes" id="UP000050502"/>
    </source>
</evidence>
<evidence type="ECO:0000313" key="8">
    <source>
        <dbReference type="EMBL" id="GAP62379.1"/>
    </source>
</evidence>
<dbReference type="AlphaFoldDB" id="A0A0M8K832"/>
<dbReference type="SUPFAM" id="SSF53850">
    <property type="entry name" value="Periplasmic binding protein-like II"/>
    <property type="match status" value="1"/>
</dbReference>
<keyword evidence="3" id="KW-0813">Transport</keyword>
<evidence type="ECO:0000313" key="9">
    <source>
        <dbReference type="EMBL" id="KPL87158.1"/>
    </source>
</evidence>
<dbReference type="GO" id="GO:0015833">
    <property type="term" value="P:peptide transport"/>
    <property type="evidence" value="ECO:0007669"/>
    <property type="project" value="TreeGrafter"/>
</dbReference>
<dbReference type="STRING" id="872965.SE16_11510"/>
<feature type="compositionally biased region" description="Low complexity" evidence="5">
    <location>
        <begin position="24"/>
        <end position="33"/>
    </location>
</feature>
<dbReference type="Proteomes" id="UP000037784">
    <property type="component" value="Unassembled WGS sequence"/>
</dbReference>
<keyword evidence="4 6" id="KW-0732">Signal</keyword>
<feature type="signal peptide" evidence="6">
    <location>
        <begin position="1"/>
        <end position="21"/>
    </location>
</feature>